<comment type="caution">
    <text evidence="2">The sequence shown here is derived from an EMBL/GenBank/DDBJ whole genome shotgun (WGS) entry which is preliminary data.</text>
</comment>
<dbReference type="GO" id="GO:0000175">
    <property type="term" value="F:3'-5'-RNA exonuclease activity"/>
    <property type="evidence" value="ECO:0007669"/>
    <property type="project" value="TreeGrafter"/>
</dbReference>
<evidence type="ECO:0000256" key="1">
    <source>
        <dbReference type="ARBA" id="ARBA00022837"/>
    </source>
</evidence>
<dbReference type="InterPro" id="IPR050410">
    <property type="entry name" value="CCR4/nocturin_mRNA_transcr"/>
</dbReference>
<dbReference type="SUPFAM" id="SSF47473">
    <property type="entry name" value="EF-hand"/>
    <property type="match status" value="1"/>
</dbReference>
<dbReference type="PANTHER" id="PTHR12121">
    <property type="entry name" value="CARBON CATABOLITE REPRESSOR PROTEIN 4"/>
    <property type="match status" value="1"/>
</dbReference>
<dbReference type="InterPro" id="IPR018247">
    <property type="entry name" value="EF_Hand_1_Ca_BS"/>
</dbReference>
<dbReference type="PROSITE" id="PS00018">
    <property type="entry name" value="EF_HAND_1"/>
    <property type="match status" value="1"/>
</dbReference>
<proteinExistence type="predicted"/>
<name>A0A835HMK8_9MAGN</name>
<reference evidence="2 3" key="1">
    <citation type="submission" date="2020-10" db="EMBL/GenBank/DDBJ databases">
        <title>The Coptis chinensis genome and diversification of protoberbering-type alkaloids.</title>
        <authorList>
            <person name="Wang B."/>
            <person name="Shu S."/>
            <person name="Song C."/>
            <person name="Liu Y."/>
        </authorList>
    </citation>
    <scope>NUCLEOTIDE SEQUENCE [LARGE SCALE GENOMIC DNA]</scope>
    <source>
        <strain evidence="2">HL-2020</strain>
        <tissue evidence="2">Leaf</tissue>
    </source>
</reference>
<dbReference type="PANTHER" id="PTHR12121:SF31">
    <property type="entry name" value="FAMILY PROTEIN, PUTATIVE, EXPRESSED-RELATED"/>
    <property type="match status" value="1"/>
</dbReference>
<dbReference type="Gene3D" id="3.60.10.10">
    <property type="entry name" value="Endonuclease/exonuclease/phosphatase"/>
    <property type="match status" value="1"/>
</dbReference>
<organism evidence="2 3">
    <name type="scientific">Coptis chinensis</name>
    <dbReference type="NCBI Taxonomy" id="261450"/>
    <lineage>
        <taxon>Eukaryota</taxon>
        <taxon>Viridiplantae</taxon>
        <taxon>Streptophyta</taxon>
        <taxon>Embryophyta</taxon>
        <taxon>Tracheophyta</taxon>
        <taxon>Spermatophyta</taxon>
        <taxon>Magnoliopsida</taxon>
        <taxon>Ranunculales</taxon>
        <taxon>Ranunculaceae</taxon>
        <taxon>Coptidoideae</taxon>
        <taxon>Coptis</taxon>
    </lineage>
</organism>
<gene>
    <name evidence="2" type="ORF">IFM89_037133</name>
</gene>
<dbReference type="EMBL" id="JADFTS010000006">
    <property type="protein sequence ID" value="KAF9603620.1"/>
    <property type="molecule type" value="Genomic_DNA"/>
</dbReference>
<protein>
    <recommendedName>
        <fullName evidence="4">EF-hand domain-containing protein</fullName>
    </recommendedName>
</protein>
<keyword evidence="3" id="KW-1185">Reference proteome</keyword>
<evidence type="ECO:0000313" key="3">
    <source>
        <dbReference type="Proteomes" id="UP000631114"/>
    </source>
</evidence>
<dbReference type="InterPro" id="IPR011992">
    <property type="entry name" value="EF-hand-dom_pair"/>
</dbReference>
<dbReference type="InterPro" id="IPR036691">
    <property type="entry name" value="Endo/exonu/phosph_ase_sf"/>
</dbReference>
<dbReference type="Gene3D" id="1.10.238.10">
    <property type="entry name" value="EF-hand"/>
    <property type="match status" value="1"/>
</dbReference>
<dbReference type="OrthoDB" id="10253982at2759"/>
<accession>A0A835HMK8</accession>
<dbReference type="SUPFAM" id="SSF56219">
    <property type="entry name" value="DNase I-like"/>
    <property type="match status" value="1"/>
</dbReference>
<dbReference type="Proteomes" id="UP000631114">
    <property type="component" value="Unassembled WGS sequence"/>
</dbReference>
<evidence type="ECO:0000313" key="2">
    <source>
        <dbReference type="EMBL" id="KAF9603620.1"/>
    </source>
</evidence>
<sequence>MAVDSNFVKSTSGSIVQESRRKGRISRIVSHALVAEPCISCTTFNILAPIYKRLDKENQSCRESEYKVYWLSRNQSILDRLLYDRSSIICLQEFWVGNEELVDIYEKRLGDAGYINFKLARTNNRGDGLLTAVHKDYFRIVDYRDLLFNDFGDALPRFLPWNQSYRFGNVYKILQYVETYKKRTSLIPCPPYSLDFIWLLNPTKYKKPLKTSWSEAVFSIIKYQLREASLLETDAFAFLKADSPGEYITFSGFSEALHQLCLTGHPHGLSAEETKDLWNKADIDGNGVVNYKEFQKRIWNPARFELTEKGFEDGGAEETEEHSVGFNVKNADLFPSEVEKGTWPEDYLLSDHARLTVVFSPARVPCSPTVC</sequence>
<evidence type="ECO:0008006" key="4">
    <source>
        <dbReference type="Google" id="ProtNLM"/>
    </source>
</evidence>
<dbReference type="AlphaFoldDB" id="A0A835HMK8"/>
<keyword evidence="1" id="KW-0106">Calcium</keyword>